<dbReference type="EMBL" id="CM055732">
    <property type="protein sequence ID" value="KAJ8012259.1"/>
    <property type="molecule type" value="Genomic_DNA"/>
</dbReference>
<evidence type="ECO:0000313" key="1">
    <source>
        <dbReference type="EMBL" id="KAJ8012259.1"/>
    </source>
</evidence>
<protein>
    <submittedName>
        <fullName evidence="1">Uncharacterized protein</fullName>
    </submittedName>
</protein>
<sequence>MMKKRLLWEIVSVCLMLLLCWQPTKYVDCTKQPQEAQDLLVSTDDISPEEEPGDTSYCKTFNLEDSAAITESVRINEPGTGPDTAEPETGPDTAVPETGPGTAVPETGPGTAELKTVSGPAEPKTVSGPAEPETVSGPAEPETVSGPAEPETVSGPAEPETVSGPAEPETVSGPAEPETVSGPAEPETVSGPAEPETVSGPAEPETVSGPAEPETVSGPAEPETVSGPAEPETVSGTAEPETGSATAEPETGSGTAEPETVPGTAEPETVPGTAEPETVPGTAEPETVPGTAEPETVPGTAEPETGSGTAEPETWPETAEPENRPDPAKQETGPDTTEPETGTDTAELESGTETVEPETWPETAEPENRPDPAEQETVPDTAEPETVPDTAEPETVPDTAEPETVPDTAEPETVPDTAEPETGPDTAEPETGPDTAEPETGPDTVEPETGPDTVEPETGPDTAEPESGPVDEQQPLDVPQEVVDTGDLALADCEAAETNQFDSSLSSLPTVLENTSNVLGKGTSADLHLAANLNKSQMLEEQGLSSHDDTDPTMATKDAEDIPTFDEWKKKMMEVEKEKTQVSHTSTASGPNTAKKLQKNFNNYASVECGAKILGSNPEAKSTSAILMESMDHYMLNPCSNKIWFIIELCDPIQVKQLDIANFELFSSTPKDFLVSISDRYPTSKWVRLGTFHARDERTVQTFPLDEQLYAKYVKMFTKYIKVELVSHHGSEHFCPLSLMRVFGTSMVEEYEEIADPLDRPDDQDDDLDYPPGRVSTGEKASNDSLADTILNMVNIIKVNVLGGGPGNGSFSGQAVNVTTMAPPSSDTASTLSPVPDAVEEELPQVPEDPDITTTEDHKPEPTTSDTAFTEGPKLEPSTPDTPASDETEQKNIAKEDIVKHKEVIQSIVTVLEEEEEEAEEDERRERYSDLLQQESLDYCDLSSSTCSSSASFQEYLLQHCCVQRKCISQEKQREAHPTPTQSQQLPITPTATQQPHSQREESQAMKPSSAPNGRGGRHTDHPPDLPWVEIVGDAALRTDQPLLEPSQTSSLPTVSSTITPSSSVTPSSSTSFSPTVHPPYPTSSQGLPGLVPPVAENSQEEQNEEHRCPAVASTSTISDHVERTWGAPSVGCLGDDIQVNTPPVGQPPPTVSISTEQQPPPSDSPSTPVDYSSVSVVTTKTHQQAASVEFSLEAGLVEDVLFTSSPSVNEPQSTLPVSGQPSSSSSPQPSASPTEFYAEHPNRTEQETPMHGSTSQKESVFMRLNNRIKALEMNMSLSGRYLEQLSQRYRRQMEEMQRAFNKTIIKLQHTSRMAEEQDLRQTESIQFLQGQLEDITELVVNLSVRVSQLQDQVSDRQNYLLLCLLLCVLLGTMLWILHSRRPAIAPPPTRPPLPRSYSYCCPERHFSEYEDMSLKRPASYPLLHSDSLQLTATTEGPGLLHTVEAQNVPPVHKKKKRCKMKVEQTVRCPGLCAPLLANGTPVCNGGTPTDPTPPTRHLRDPSSEGSSDGSSQPSFCGLAAASCTRLCEAPPIPGKRLVKRRGTKPDIVVVDLLQAAQRGGSTPTPSNPTLQHLLREKELSAGTLRVTAL</sequence>
<evidence type="ECO:0000313" key="2">
    <source>
        <dbReference type="Proteomes" id="UP001157502"/>
    </source>
</evidence>
<name>A0ACC2H8H9_DALPE</name>
<organism evidence="1 2">
    <name type="scientific">Dallia pectoralis</name>
    <name type="common">Alaska blackfish</name>
    <dbReference type="NCBI Taxonomy" id="75939"/>
    <lineage>
        <taxon>Eukaryota</taxon>
        <taxon>Metazoa</taxon>
        <taxon>Chordata</taxon>
        <taxon>Craniata</taxon>
        <taxon>Vertebrata</taxon>
        <taxon>Euteleostomi</taxon>
        <taxon>Actinopterygii</taxon>
        <taxon>Neopterygii</taxon>
        <taxon>Teleostei</taxon>
        <taxon>Protacanthopterygii</taxon>
        <taxon>Esociformes</taxon>
        <taxon>Umbridae</taxon>
        <taxon>Dallia</taxon>
    </lineage>
</organism>
<proteinExistence type="predicted"/>
<gene>
    <name evidence="1" type="ORF">DPEC_G00066820</name>
</gene>
<comment type="caution">
    <text evidence="1">The sequence shown here is derived from an EMBL/GenBank/DDBJ whole genome shotgun (WGS) entry which is preliminary data.</text>
</comment>
<accession>A0ACC2H8H9</accession>
<keyword evidence="2" id="KW-1185">Reference proteome</keyword>
<reference evidence="1" key="1">
    <citation type="submission" date="2021-05" db="EMBL/GenBank/DDBJ databases">
        <authorList>
            <person name="Pan Q."/>
            <person name="Jouanno E."/>
            <person name="Zahm M."/>
            <person name="Klopp C."/>
            <person name="Cabau C."/>
            <person name="Louis A."/>
            <person name="Berthelot C."/>
            <person name="Parey E."/>
            <person name="Roest Crollius H."/>
            <person name="Montfort J."/>
            <person name="Robinson-Rechavi M."/>
            <person name="Bouchez O."/>
            <person name="Lampietro C."/>
            <person name="Lopez Roques C."/>
            <person name="Donnadieu C."/>
            <person name="Postlethwait J."/>
            <person name="Bobe J."/>
            <person name="Dillon D."/>
            <person name="Chandos A."/>
            <person name="von Hippel F."/>
            <person name="Guiguen Y."/>
        </authorList>
    </citation>
    <scope>NUCLEOTIDE SEQUENCE</scope>
    <source>
        <strain evidence="1">YG-Jan2019</strain>
    </source>
</reference>
<dbReference type="Proteomes" id="UP001157502">
    <property type="component" value="Chromosome 5"/>
</dbReference>